<dbReference type="InterPro" id="IPR002645">
    <property type="entry name" value="STAS_dom"/>
</dbReference>
<comment type="subcellular location">
    <subcellularLocation>
        <location evidence="1">Membrane</location>
        <topology evidence="1">Multi-pass membrane protein</topology>
    </subcellularLocation>
</comment>
<dbReference type="PANTHER" id="PTHR11814">
    <property type="entry name" value="SULFATE TRANSPORTER"/>
    <property type="match status" value="1"/>
</dbReference>
<feature type="transmembrane region" description="Helical" evidence="6">
    <location>
        <begin position="379"/>
        <end position="406"/>
    </location>
</feature>
<dbReference type="Pfam" id="PF01740">
    <property type="entry name" value="STAS"/>
    <property type="match status" value="1"/>
</dbReference>
<sequence length="757" mass="83085">MGLSEASGQDIQQGRVPPQGRLLRRDLFPGESFQPFQVGASARRRDTQALLPVTQTMELRNRDYHVERPLMNQQQLEELGHRTSATRTYQWRTWFQCSRARARALLFQYLPVLSWLPRYPLRDWLLGDLLAGLSVAIMQLPQGLAYALLAGLPPVFGLYSSFYPVFVYFLFGTSRHISVGTFAVMSVMVGSVTESLAPDENFLQGVNATVDEVTRDHVRVQLASTLSVLVGLFQVGLGLVRFGFVVTYLSEPLVRGYTTAASVQVFVSQLKYVFGLQLSSRSGPLSLIYTVLEVCSLLPRSVVGTVVTALVSGVVLVLLKLLSDKLHRYLPMPIPGELLTLIGATGISYGVGLKSRFGVDVVGDIPAGLVPPVAPSPELFASLVGYAFTIAVVGFAIAISLGKIFALRHGYRVDSNQVAGAVSSLFILIIIVKLGELFRDLPKAVLAAAIIVNLKGMLKQFTDIPSLWKSNQMDLLIWLVTFVATILLNLDIGLAIAIVFSLLLVVFRTQLPRYSVLGQVPDTDIYQDVAEYSEAREVPGVKVFRSSATMYFANAELYSDALKKRCGVDVDRLISKKKKWLRKQEQKLKRMQKTLQKQTASSEGTSVSVQVNTNITDVESNNVDDSMARQASTGNELEDTTVSGQEDAKAANGSTLKALGLPQPHFHSLVLDLGALSFVDTVCIKSLKNIFRDFREIEVEVYMAACHAPVVSQLEAGHFFDASITKQHLFASVHDAVLFALQHPRSSPASPVSTTKL</sequence>
<keyword evidence="3 6" id="KW-1133">Transmembrane helix</keyword>
<evidence type="ECO:0000256" key="3">
    <source>
        <dbReference type="ARBA" id="ARBA00022989"/>
    </source>
</evidence>
<dbReference type="InterPro" id="IPR001902">
    <property type="entry name" value="SLC26A/SulP_fam"/>
</dbReference>
<dbReference type="CTD" id="65010"/>
<dbReference type="Pfam" id="PF00916">
    <property type="entry name" value="Sulfate_transp"/>
    <property type="match status" value="1"/>
</dbReference>
<proteinExistence type="predicted"/>
<name>A0A8U0S6C2_MUSPF</name>
<accession>A0A8U0S6C2</accession>
<feature type="transmembrane region" description="Helical" evidence="6">
    <location>
        <begin position="418"/>
        <end position="435"/>
    </location>
</feature>
<dbReference type="Proteomes" id="UP000000715">
    <property type="component" value="Unplaced"/>
</dbReference>
<feature type="compositionally biased region" description="Polar residues" evidence="5">
    <location>
        <begin position="620"/>
        <end position="644"/>
    </location>
</feature>
<feature type="transmembrane region" description="Helical" evidence="6">
    <location>
        <begin position="334"/>
        <end position="352"/>
    </location>
</feature>
<protein>
    <submittedName>
        <fullName evidence="9">Solute carrier family 26 member 6 isoform X6</fullName>
    </submittedName>
</protein>
<dbReference type="RefSeq" id="XP_044936211.1">
    <property type="nucleotide sequence ID" value="XM_045080276.1"/>
</dbReference>
<evidence type="ECO:0000313" key="9">
    <source>
        <dbReference type="RefSeq" id="XP_044936211.1"/>
    </source>
</evidence>
<organism evidence="8 9">
    <name type="scientific">Mustela putorius furo</name>
    <name type="common">European domestic ferret</name>
    <name type="synonym">Mustela furo</name>
    <dbReference type="NCBI Taxonomy" id="9669"/>
    <lineage>
        <taxon>Eukaryota</taxon>
        <taxon>Metazoa</taxon>
        <taxon>Chordata</taxon>
        <taxon>Craniata</taxon>
        <taxon>Vertebrata</taxon>
        <taxon>Euteleostomi</taxon>
        <taxon>Mammalia</taxon>
        <taxon>Eutheria</taxon>
        <taxon>Laurasiatheria</taxon>
        <taxon>Carnivora</taxon>
        <taxon>Caniformia</taxon>
        <taxon>Musteloidea</taxon>
        <taxon>Mustelidae</taxon>
        <taxon>Mustelinae</taxon>
        <taxon>Mustela</taxon>
    </lineage>
</organism>
<dbReference type="PROSITE" id="PS01130">
    <property type="entry name" value="SLC26A"/>
    <property type="match status" value="1"/>
</dbReference>
<dbReference type="GeneID" id="123386908"/>
<dbReference type="InterPro" id="IPR018045">
    <property type="entry name" value="S04_transporter_CS"/>
</dbReference>
<gene>
    <name evidence="9" type="primary">SLC26A6</name>
</gene>
<feature type="transmembrane region" description="Helical" evidence="6">
    <location>
        <begin position="225"/>
        <end position="249"/>
    </location>
</feature>
<feature type="transmembrane region" description="Helical" evidence="6">
    <location>
        <begin position="302"/>
        <end position="322"/>
    </location>
</feature>
<feature type="transmembrane region" description="Helical" evidence="6">
    <location>
        <begin position="475"/>
        <end position="507"/>
    </location>
</feature>
<dbReference type="InterPro" id="IPR011547">
    <property type="entry name" value="SLC26A/SulP_dom"/>
</dbReference>
<dbReference type="AlphaFoldDB" id="A0A8U0S6C2"/>
<evidence type="ECO:0000256" key="6">
    <source>
        <dbReference type="SAM" id="Phobius"/>
    </source>
</evidence>
<keyword evidence="2 6" id="KW-0812">Transmembrane</keyword>
<evidence type="ECO:0000256" key="4">
    <source>
        <dbReference type="ARBA" id="ARBA00023136"/>
    </source>
</evidence>
<evidence type="ECO:0000256" key="5">
    <source>
        <dbReference type="SAM" id="MobiDB-lite"/>
    </source>
</evidence>
<dbReference type="PROSITE" id="PS50801">
    <property type="entry name" value="STAS"/>
    <property type="match status" value="1"/>
</dbReference>
<dbReference type="SUPFAM" id="SSF52091">
    <property type="entry name" value="SpoIIaa-like"/>
    <property type="match status" value="1"/>
</dbReference>
<evidence type="ECO:0000256" key="2">
    <source>
        <dbReference type="ARBA" id="ARBA00022692"/>
    </source>
</evidence>
<evidence type="ECO:0000256" key="1">
    <source>
        <dbReference type="ARBA" id="ARBA00004141"/>
    </source>
</evidence>
<dbReference type="Gene3D" id="3.30.750.24">
    <property type="entry name" value="STAS domain"/>
    <property type="match status" value="1"/>
</dbReference>
<evidence type="ECO:0000259" key="7">
    <source>
        <dbReference type="PROSITE" id="PS50801"/>
    </source>
</evidence>
<dbReference type="CDD" id="cd07042">
    <property type="entry name" value="STAS_SulP_like_sulfate_transporter"/>
    <property type="match status" value="1"/>
</dbReference>
<evidence type="ECO:0000313" key="8">
    <source>
        <dbReference type="Proteomes" id="UP000000715"/>
    </source>
</evidence>
<feature type="domain" description="STAS" evidence="7">
    <location>
        <begin position="531"/>
        <end position="740"/>
    </location>
</feature>
<dbReference type="GO" id="GO:0016020">
    <property type="term" value="C:membrane"/>
    <property type="evidence" value="ECO:0007669"/>
    <property type="project" value="UniProtKB-SubCell"/>
</dbReference>
<dbReference type="GO" id="GO:0008271">
    <property type="term" value="F:secondary active sulfate transmembrane transporter activity"/>
    <property type="evidence" value="ECO:0007669"/>
    <property type="project" value="InterPro"/>
</dbReference>
<dbReference type="InterPro" id="IPR036513">
    <property type="entry name" value="STAS_dom_sf"/>
</dbReference>
<keyword evidence="8" id="KW-1185">Reference proteome</keyword>
<keyword evidence="4 6" id="KW-0472">Membrane</keyword>
<feature type="transmembrane region" description="Helical" evidence="6">
    <location>
        <begin position="146"/>
        <end position="171"/>
    </location>
</feature>
<feature type="region of interest" description="Disordered" evidence="5">
    <location>
        <begin position="620"/>
        <end position="649"/>
    </location>
</feature>
<reference evidence="9" key="1">
    <citation type="submission" date="2025-08" db="UniProtKB">
        <authorList>
            <consortium name="RefSeq"/>
        </authorList>
    </citation>
    <scope>IDENTIFICATION</scope>
    <source>
        <tissue evidence="9">Brain</tissue>
    </source>
</reference>